<accession>A0A1B0AVP6</accession>
<feature type="transmembrane region" description="Helical" evidence="1">
    <location>
        <begin position="12"/>
        <end position="28"/>
    </location>
</feature>
<feature type="transmembrane region" description="Helical" evidence="1">
    <location>
        <begin position="58"/>
        <end position="75"/>
    </location>
</feature>
<name>A0A1B0AVP6_9MUSC</name>
<sequence>MMCFQLGESAKKLAVIFTFLFMAVELSRRVENLQLLAIIMMMITCYRCLINLFHILDYYDNFLLLLLLFIVLNNASENSKMTKVTLHVHENY</sequence>
<reference evidence="3" key="1">
    <citation type="submission" date="2015-01" db="EMBL/GenBank/DDBJ databases">
        <authorList>
            <person name="Aksoy S."/>
            <person name="Warren W."/>
            <person name="Wilson R.K."/>
        </authorList>
    </citation>
    <scope>NUCLEOTIDE SEQUENCE [LARGE SCALE GENOMIC DNA]</scope>
    <source>
        <strain evidence="3">IAEA</strain>
    </source>
</reference>
<organism evidence="2 3">
    <name type="scientific">Glossina palpalis gambiensis</name>
    <dbReference type="NCBI Taxonomy" id="67801"/>
    <lineage>
        <taxon>Eukaryota</taxon>
        <taxon>Metazoa</taxon>
        <taxon>Ecdysozoa</taxon>
        <taxon>Arthropoda</taxon>
        <taxon>Hexapoda</taxon>
        <taxon>Insecta</taxon>
        <taxon>Pterygota</taxon>
        <taxon>Neoptera</taxon>
        <taxon>Endopterygota</taxon>
        <taxon>Diptera</taxon>
        <taxon>Brachycera</taxon>
        <taxon>Muscomorpha</taxon>
        <taxon>Hippoboscoidea</taxon>
        <taxon>Glossinidae</taxon>
        <taxon>Glossina</taxon>
    </lineage>
</organism>
<keyword evidence="1" id="KW-1133">Transmembrane helix</keyword>
<keyword evidence="1" id="KW-0812">Transmembrane</keyword>
<evidence type="ECO:0000313" key="3">
    <source>
        <dbReference type="Proteomes" id="UP000092460"/>
    </source>
</evidence>
<dbReference type="EnsemblMetazoa" id="GPPI010208-RA">
    <property type="protein sequence ID" value="GPPI010208-PA"/>
    <property type="gene ID" value="GPPI010208"/>
</dbReference>
<reference evidence="2" key="2">
    <citation type="submission" date="2020-05" db="UniProtKB">
        <authorList>
            <consortium name="EnsemblMetazoa"/>
        </authorList>
    </citation>
    <scope>IDENTIFICATION</scope>
    <source>
        <strain evidence="2">IAEA</strain>
    </source>
</reference>
<keyword evidence="3" id="KW-1185">Reference proteome</keyword>
<evidence type="ECO:0000256" key="1">
    <source>
        <dbReference type="SAM" id="Phobius"/>
    </source>
</evidence>
<dbReference type="AlphaFoldDB" id="A0A1B0AVP6"/>
<keyword evidence="1" id="KW-0472">Membrane</keyword>
<protein>
    <submittedName>
        <fullName evidence="2">Uncharacterized protein</fullName>
    </submittedName>
</protein>
<dbReference type="VEuPathDB" id="VectorBase:GPPI010208"/>
<dbReference type="Proteomes" id="UP000092460">
    <property type="component" value="Unassembled WGS sequence"/>
</dbReference>
<evidence type="ECO:0000313" key="2">
    <source>
        <dbReference type="EnsemblMetazoa" id="GPPI010208-PA"/>
    </source>
</evidence>
<dbReference type="EMBL" id="JXJN01004348">
    <property type="status" value="NOT_ANNOTATED_CDS"/>
    <property type="molecule type" value="Genomic_DNA"/>
</dbReference>
<proteinExistence type="predicted"/>